<feature type="transmembrane region" description="Helical" evidence="1">
    <location>
        <begin position="12"/>
        <end position="33"/>
    </location>
</feature>
<comment type="caution">
    <text evidence="2">The sequence shown here is derived from an EMBL/GenBank/DDBJ whole genome shotgun (WGS) entry which is preliminary data.</text>
</comment>
<gene>
    <name evidence="2" type="ORF">LCGC14_2118710</name>
</gene>
<reference evidence="2" key="1">
    <citation type="journal article" date="2015" name="Nature">
        <title>Complex archaea that bridge the gap between prokaryotes and eukaryotes.</title>
        <authorList>
            <person name="Spang A."/>
            <person name="Saw J.H."/>
            <person name="Jorgensen S.L."/>
            <person name="Zaremba-Niedzwiedzka K."/>
            <person name="Martijn J."/>
            <person name="Lind A.E."/>
            <person name="van Eijk R."/>
            <person name="Schleper C."/>
            <person name="Guy L."/>
            <person name="Ettema T.J."/>
        </authorList>
    </citation>
    <scope>NUCLEOTIDE SEQUENCE</scope>
</reference>
<protein>
    <submittedName>
        <fullName evidence="2">Uncharacterized protein</fullName>
    </submittedName>
</protein>
<feature type="transmembrane region" description="Helical" evidence="1">
    <location>
        <begin position="96"/>
        <end position="116"/>
    </location>
</feature>
<keyword evidence="1" id="KW-0812">Transmembrane</keyword>
<accession>A0A0F9GI07</accession>
<feature type="transmembrane region" description="Helical" evidence="1">
    <location>
        <begin position="177"/>
        <end position="195"/>
    </location>
</feature>
<dbReference type="AlphaFoldDB" id="A0A0F9GI07"/>
<feature type="transmembrane region" description="Helical" evidence="1">
    <location>
        <begin position="65"/>
        <end position="89"/>
    </location>
</feature>
<dbReference type="EMBL" id="LAZR01026333">
    <property type="protein sequence ID" value="KKL69065.1"/>
    <property type="molecule type" value="Genomic_DNA"/>
</dbReference>
<sequence length="199" mass="22517">MKIKRFEFTTNIILLAFFAMTGAIMLVSAYGAACITWDPAWLYRTYPTGPLAGTYMYPYIIDNLIIYRASNIITWIFGFAWGFVIYSFLTARKWAYISALASSVIGFIFGIIPALLSDTKGGTLPFEGMGSPHWGRTLLSLLVMVILIIVYVYPATRQGIKNFTAKENRIARTLGKQLLYMSAFFFWLAFVSFMGSEFM</sequence>
<keyword evidence="1" id="KW-0472">Membrane</keyword>
<feature type="non-terminal residue" evidence="2">
    <location>
        <position position="199"/>
    </location>
</feature>
<feature type="transmembrane region" description="Helical" evidence="1">
    <location>
        <begin position="136"/>
        <end position="156"/>
    </location>
</feature>
<organism evidence="2">
    <name type="scientific">marine sediment metagenome</name>
    <dbReference type="NCBI Taxonomy" id="412755"/>
    <lineage>
        <taxon>unclassified sequences</taxon>
        <taxon>metagenomes</taxon>
        <taxon>ecological metagenomes</taxon>
    </lineage>
</organism>
<keyword evidence="1" id="KW-1133">Transmembrane helix</keyword>
<proteinExistence type="predicted"/>
<evidence type="ECO:0000256" key="1">
    <source>
        <dbReference type="SAM" id="Phobius"/>
    </source>
</evidence>
<evidence type="ECO:0000313" key="2">
    <source>
        <dbReference type="EMBL" id="KKL69065.1"/>
    </source>
</evidence>
<name>A0A0F9GI07_9ZZZZ</name>